<evidence type="ECO:0000259" key="6">
    <source>
        <dbReference type="PROSITE" id="PS51253"/>
    </source>
</evidence>
<keyword evidence="8" id="KW-1185">Reference proteome</keyword>
<dbReference type="AlphaFoldDB" id="A0A6G0VWQ0"/>
<dbReference type="InterPro" id="IPR050863">
    <property type="entry name" value="CenT-Element_Derived"/>
</dbReference>
<dbReference type="PROSITE" id="PS51253">
    <property type="entry name" value="HTH_CENPB"/>
    <property type="match status" value="1"/>
</dbReference>
<evidence type="ECO:0000256" key="4">
    <source>
        <dbReference type="PROSITE-ProRule" id="PRU00320"/>
    </source>
</evidence>
<proteinExistence type="predicted"/>
<dbReference type="Pfam" id="PF03184">
    <property type="entry name" value="DDE_1"/>
    <property type="match status" value="1"/>
</dbReference>
<feature type="domain" description="HTH CENPB-type" evidence="6">
    <location>
        <begin position="63"/>
        <end position="134"/>
    </location>
</feature>
<dbReference type="PANTHER" id="PTHR19303">
    <property type="entry name" value="TRANSPOSON"/>
    <property type="match status" value="1"/>
</dbReference>
<dbReference type="SUPFAM" id="SSF46689">
    <property type="entry name" value="Homeodomain-like"/>
    <property type="match status" value="2"/>
</dbReference>
<dbReference type="InterPro" id="IPR007889">
    <property type="entry name" value="HTH_Psq"/>
</dbReference>
<comment type="subcellular location">
    <subcellularLocation>
        <location evidence="1 4">Nucleus</location>
    </subcellularLocation>
</comment>
<dbReference type="GO" id="GO:0003677">
    <property type="term" value="F:DNA binding"/>
    <property type="evidence" value="ECO:0007669"/>
    <property type="project" value="UniProtKB-UniRule"/>
</dbReference>
<dbReference type="OrthoDB" id="155630at2759"/>
<comment type="caution">
    <text evidence="7">The sequence shown here is derived from an EMBL/GenBank/DDBJ whole genome shotgun (WGS) entry which is preliminary data.</text>
</comment>
<dbReference type="InterPro" id="IPR004875">
    <property type="entry name" value="DDE_SF_endonuclease_dom"/>
</dbReference>
<dbReference type="PROSITE" id="PS50960">
    <property type="entry name" value="HTH_PSQ"/>
    <property type="match status" value="1"/>
</dbReference>
<evidence type="ECO:0000256" key="1">
    <source>
        <dbReference type="ARBA" id="ARBA00004123"/>
    </source>
</evidence>
<feature type="domain" description="HTH psq-type" evidence="5">
    <location>
        <begin position="1"/>
        <end position="53"/>
    </location>
</feature>
<evidence type="ECO:0000259" key="5">
    <source>
        <dbReference type="PROSITE" id="PS50960"/>
    </source>
</evidence>
<dbReference type="PANTHER" id="PTHR19303:SF73">
    <property type="entry name" value="PROTEIN PDC2"/>
    <property type="match status" value="1"/>
</dbReference>
<sequence length="501" mass="57619">MSLKRKLVTLTIAEKVNIISEVTKSGKQKNEIAKQFNIPPSTLSTILKNKDDILQKYETNKGSMKRIKICEYPDIEVSLLNWFIQCRDLNIPINGPILKEKAEFFATKLGHKQFKASQGWLSNWKIRNNAVFRKICGENASVDQSICSDWLVKYLPIINQYSPDDVYNVDETGLFYKCLPSQTFILKGENCAGGKNRKERVTILLGSNMTGTDKIKPLLIGKSAKPRCFKGIKTYPLDYESNKKAWMTSALFEKWLSNFDKKMSLKGKKILLLIDNCTAHNTKKKFNSVKVEFLPPNTTSQLQPMDQGIIQNFKILYRKEVIRKMVNDIDEGRSFSINLLQTMRMCYKAWENVEKNTIVNCFIKSGISTKEKEIKYTHLESDDGGSDWKLIVDHYKLEPEITFHTFTEIDTNIHTTGVLSDQDIVDAVQPTPKSDSDEDEEDEYPLVVSTKEAKASLDKLRVFIEKTEGADEILFKYLRDIEDFILKQPKRQTLISNYFSK</sequence>
<gene>
    <name evidence="7" type="ORF">FWK35_00038723</name>
</gene>
<accession>A0A6G0VWQ0</accession>
<dbReference type="Proteomes" id="UP000478052">
    <property type="component" value="Unassembled WGS sequence"/>
</dbReference>
<dbReference type="InterPro" id="IPR009057">
    <property type="entry name" value="Homeodomain-like_sf"/>
</dbReference>
<name>A0A6G0VWQ0_APHCR</name>
<dbReference type="GO" id="GO:0005634">
    <property type="term" value="C:nucleus"/>
    <property type="evidence" value="ECO:0007669"/>
    <property type="project" value="UniProtKB-SubCell"/>
</dbReference>
<dbReference type="Gene3D" id="1.10.10.60">
    <property type="entry name" value="Homeodomain-like"/>
    <property type="match status" value="2"/>
</dbReference>
<dbReference type="InterPro" id="IPR006600">
    <property type="entry name" value="HTH_CenpB_DNA-bd_dom"/>
</dbReference>
<feature type="DNA-binding region" description="H-T-H motif" evidence="4">
    <location>
        <begin position="29"/>
        <end position="49"/>
    </location>
</feature>
<organism evidence="7 8">
    <name type="scientific">Aphis craccivora</name>
    <name type="common">Cowpea aphid</name>
    <dbReference type="NCBI Taxonomy" id="307492"/>
    <lineage>
        <taxon>Eukaryota</taxon>
        <taxon>Metazoa</taxon>
        <taxon>Ecdysozoa</taxon>
        <taxon>Arthropoda</taxon>
        <taxon>Hexapoda</taxon>
        <taxon>Insecta</taxon>
        <taxon>Pterygota</taxon>
        <taxon>Neoptera</taxon>
        <taxon>Paraneoptera</taxon>
        <taxon>Hemiptera</taxon>
        <taxon>Sternorrhyncha</taxon>
        <taxon>Aphidomorpha</taxon>
        <taxon>Aphidoidea</taxon>
        <taxon>Aphididae</taxon>
        <taxon>Aphidini</taxon>
        <taxon>Aphis</taxon>
        <taxon>Aphis</taxon>
    </lineage>
</organism>
<keyword evidence="2 4" id="KW-0238">DNA-binding</keyword>
<dbReference type="Pfam" id="PF04218">
    <property type="entry name" value="CENP-B_N"/>
    <property type="match status" value="1"/>
</dbReference>
<evidence type="ECO:0000313" key="7">
    <source>
        <dbReference type="EMBL" id="KAF0712238.1"/>
    </source>
</evidence>
<protein>
    <submittedName>
        <fullName evidence="7">Tigger transposable element-derived protein 4-like</fullName>
    </submittedName>
</protein>
<evidence type="ECO:0000256" key="2">
    <source>
        <dbReference type="ARBA" id="ARBA00023125"/>
    </source>
</evidence>
<reference evidence="7 8" key="1">
    <citation type="submission" date="2019-08" db="EMBL/GenBank/DDBJ databases">
        <title>Whole genome of Aphis craccivora.</title>
        <authorList>
            <person name="Voronova N.V."/>
            <person name="Shulinski R.S."/>
            <person name="Bandarenka Y.V."/>
            <person name="Zhorov D.G."/>
            <person name="Warner D."/>
        </authorList>
    </citation>
    <scope>NUCLEOTIDE SEQUENCE [LARGE SCALE GENOMIC DNA]</scope>
    <source>
        <strain evidence="7">180601</strain>
        <tissue evidence="7">Whole Body</tissue>
    </source>
</reference>
<evidence type="ECO:0000313" key="8">
    <source>
        <dbReference type="Proteomes" id="UP000478052"/>
    </source>
</evidence>
<keyword evidence="3 4" id="KW-0539">Nucleus</keyword>
<dbReference type="EMBL" id="VUJU01011002">
    <property type="protein sequence ID" value="KAF0712238.1"/>
    <property type="molecule type" value="Genomic_DNA"/>
</dbReference>
<evidence type="ECO:0000256" key="3">
    <source>
        <dbReference type="ARBA" id="ARBA00023242"/>
    </source>
</evidence>
<dbReference type="Pfam" id="PF03221">
    <property type="entry name" value="HTH_Tnp_Tc5"/>
    <property type="match status" value="1"/>
</dbReference>
<dbReference type="SMART" id="SM00674">
    <property type="entry name" value="CENPB"/>
    <property type="match status" value="1"/>
</dbReference>